<dbReference type="EMBL" id="REGN01005787">
    <property type="protein sequence ID" value="RNA12014.1"/>
    <property type="molecule type" value="Genomic_DNA"/>
</dbReference>
<dbReference type="Proteomes" id="UP000276133">
    <property type="component" value="Unassembled WGS sequence"/>
</dbReference>
<sequence>MFLVNICALKASTPAPATPRIMFAPAPFIKAMKPSFLIIFKKQSNEPLYFSVCPEVIIMRLRTVSNGYETISEATVTA</sequence>
<protein>
    <submittedName>
        <fullName evidence="1">Uncharacterized protein</fullName>
    </submittedName>
</protein>
<evidence type="ECO:0000313" key="2">
    <source>
        <dbReference type="Proteomes" id="UP000276133"/>
    </source>
</evidence>
<keyword evidence="2" id="KW-1185">Reference proteome</keyword>
<name>A0A3M7QLQ0_BRAPC</name>
<comment type="caution">
    <text evidence="1">The sequence shown here is derived from an EMBL/GenBank/DDBJ whole genome shotgun (WGS) entry which is preliminary data.</text>
</comment>
<dbReference type="AlphaFoldDB" id="A0A3M7QLQ0"/>
<organism evidence="1 2">
    <name type="scientific">Brachionus plicatilis</name>
    <name type="common">Marine rotifer</name>
    <name type="synonym">Brachionus muelleri</name>
    <dbReference type="NCBI Taxonomy" id="10195"/>
    <lineage>
        <taxon>Eukaryota</taxon>
        <taxon>Metazoa</taxon>
        <taxon>Spiralia</taxon>
        <taxon>Gnathifera</taxon>
        <taxon>Rotifera</taxon>
        <taxon>Eurotatoria</taxon>
        <taxon>Monogononta</taxon>
        <taxon>Pseudotrocha</taxon>
        <taxon>Ploima</taxon>
        <taxon>Brachionidae</taxon>
        <taxon>Brachionus</taxon>
    </lineage>
</organism>
<gene>
    <name evidence="1" type="ORF">BpHYR1_043010</name>
</gene>
<accession>A0A3M7QLQ0</accession>
<reference evidence="1 2" key="1">
    <citation type="journal article" date="2018" name="Sci. Rep.">
        <title>Genomic signatures of local adaptation to the degree of environmental predictability in rotifers.</title>
        <authorList>
            <person name="Franch-Gras L."/>
            <person name="Hahn C."/>
            <person name="Garcia-Roger E.M."/>
            <person name="Carmona M.J."/>
            <person name="Serra M."/>
            <person name="Gomez A."/>
        </authorList>
    </citation>
    <scope>NUCLEOTIDE SEQUENCE [LARGE SCALE GENOMIC DNA]</scope>
    <source>
        <strain evidence="1">HYR1</strain>
    </source>
</reference>
<proteinExistence type="predicted"/>
<evidence type="ECO:0000313" key="1">
    <source>
        <dbReference type="EMBL" id="RNA12014.1"/>
    </source>
</evidence>